<proteinExistence type="predicted"/>
<name>J7KZF6_NOCAA</name>
<dbReference type="STRING" id="1205910.B005_4389"/>
<feature type="region of interest" description="Disordered" evidence="1">
    <location>
        <begin position="1"/>
        <end position="39"/>
    </location>
</feature>
<gene>
    <name evidence="2" type="ordered locus">B005_4389</name>
</gene>
<dbReference type="EMBL" id="CP003788">
    <property type="protein sequence ID" value="AFR06793.1"/>
    <property type="molecule type" value="Genomic_DNA"/>
</dbReference>
<dbReference type="AntiFam" id="ANF00057">
    <property type="entry name" value="Translation of E. coli type CRISPR repeat"/>
</dbReference>
<evidence type="ECO:0000256" key="1">
    <source>
        <dbReference type="SAM" id="MobiDB-lite"/>
    </source>
</evidence>
<accession>J7KZF6</accession>
<feature type="compositionally biased region" description="Basic and acidic residues" evidence="1">
    <location>
        <begin position="14"/>
        <end position="25"/>
    </location>
</feature>
<dbReference type="KEGG" id="nal:B005_4389"/>
<dbReference type="AntiFam" id="ANF00006">
    <property type="entry name" value="Translation of CRISPR region"/>
</dbReference>
<reference evidence="3" key="2">
    <citation type="submission" date="2012-08" db="EMBL/GenBank/DDBJ databases">
        <title>Whole-genome sequence of Nocardiopsis alba strain ATCC BAA-2165 associated with honeybees.</title>
        <authorList>
            <person name="Qiao J."/>
            <person name="Chen L."/>
            <person name="Li Y."/>
            <person name="Wang J."/>
            <person name="Zhang W."/>
            <person name="Chen S."/>
        </authorList>
    </citation>
    <scope>NUCLEOTIDE SEQUENCE [LARGE SCALE GENOMIC DNA]</scope>
    <source>
        <strain evidence="3">ATCC BAA-2165 / BE74</strain>
    </source>
</reference>
<dbReference type="Proteomes" id="UP000003779">
    <property type="component" value="Chromosome"/>
</dbReference>
<reference evidence="2 3" key="1">
    <citation type="journal article" date="2012" name="J. Bacteriol.">
        <title>Whole-Genome Sequence of Nocardiopsis alba Strain ATCC BAA-2165, Associated with Honeybees.</title>
        <authorList>
            <person name="Qiao J."/>
            <person name="Chen L."/>
            <person name="Li Y."/>
            <person name="Wang J."/>
            <person name="Zhang W."/>
            <person name="Chen S."/>
        </authorList>
    </citation>
    <scope>NUCLEOTIDE SEQUENCE [LARGE SCALE GENOMIC DNA]</scope>
    <source>
        <strain evidence="3">ATCC BAA-2165 / BE74</strain>
    </source>
</reference>
<dbReference type="AlphaFoldDB" id="J7KZF6"/>
<evidence type="ECO:0000313" key="2">
    <source>
        <dbReference type="EMBL" id="AFR06793.1"/>
    </source>
</evidence>
<dbReference type="HOGENOM" id="CLU_3313520_0_0_11"/>
<protein>
    <submittedName>
        <fullName evidence="2">Uncharacterized protein</fullName>
    </submittedName>
</protein>
<sequence length="39" mass="4328">MTPRACRAWVHPRVRGEQARADRLSSRAWGPSPRARGAG</sequence>
<evidence type="ECO:0000313" key="3">
    <source>
        <dbReference type="Proteomes" id="UP000003779"/>
    </source>
</evidence>
<organism evidence="2 3">
    <name type="scientific">Nocardiopsis alba (strain ATCC BAA-2165 / BE74)</name>
    <dbReference type="NCBI Taxonomy" id="1205910"/>
    <lineage>
        <taxon>Bacteria</taxon>
        <taxon>Bacillati</taxon>
        <taxon>Actinomycetota</taxon>
        <taxon>Actinomycetes</taxon>
        <taxon>Streptosporangiales</taxon>
        <taxon>Nocardiopsidaceae</taxon>
        <taxon>Nocardiopsis</taxon>
    </lineage>
</organism>